<reference evidence="2" key="2">
    <citation type="journal article" date="2017" name="Nat. Plants">
        <title>The Aegilops tauschii genome reveals multiple impacts of transposons.</title>
        <authorList>
            <person name="Zhao G."/>
            <person name="Zou C."/>
            <person name="Li K."/>
            <person name="Wang K."/>
            <person name="Li T."/>
            <person name="Gao L."/>
            <person name="Zhang X."/>
            <person name="Wang H."/>
            <person name="Yang Z."/>
            <person name="Liu X."/>
            <person name="Jiang W."/>
            <person name="Mao L."/>
            <person name="Kong X."/>
            <person name="Jiao Y."/>
            <person name="Jia J."/>
        </authorList>
    </citation>
    <scope>NUCLEOTIDE SEQUENCE [LARGE SCALE GENOMIC DNA]</scope>
    <source>
        <strain evidence="2">cv. AL8/78</strain>
    </source>
</reference>
<dbReference type="Proteomes" id="UP000015105">
    <property type="component" value="Chromosome 4D"/>
</dbReference>
<protein>
    <submittedName>
        <fullName evidence="1">Uncharacterized protein</fullName>
    </submittedName>
</protein>
<reference evidence="1" key="3">
    <citation type="journal article" date="2017" name="Nature">
        <title>Genome sequence of the progenitor of the wheat D genome Aegilops tauschii.</title>
        <authorList>
            <person name="Luo M.C."/>
            <person name="Gu Y.Q."/>
            <person name="Puiu D."/>
            <person name="Wang H."/>
            <person name="Twardziok S.O."/>
            <person name="Deal K.R."/>
            <person name="Huo N."/>
            <person name="Zhu T."/>
            <person name="Wang L."/>
            <person name="Wang Y."/>
            <person name="McGuire P.E."/>
            <person name="Liu S."/>
            <person name="Long H."/>
            <person name="Ramasamy R.K."/>
            <person name="Rodriguez J.C."/>
            <person name="Van S.L."/>
            <person name="Yuan L."/>
            <person name="Wang Z."/>
            <person name="Xia Z."/>
            <person name="Xiao L."/>
            <person name="Anderson O.D."/>
            <person name="Ouyang S."/>
            <person name="Liang Y."/>
            <person name="Zimin A.V."/>
            <person name="Pertea G."/>
            <person name="Qi P."/>
            <person name="Bennetzen J.L."/>
            <person name="Dai X."/>
            <person name="Dawson M.W."/>
            <person name="Muller H.G."/>
            <person name="Kugler K."/>
            <person name="Rivarola-Duarte L."/>
            <person name="Spannagl M."/>
            <person name="Mayer K.F.X."/>
            <person name="Lu F.H."/>
            <person name="Bevan M.W."/>
            <person name="Leroy P."/>
            <person name="Li P."/>
            <person name="You F.M."/>
            <person name="Sun Q."/>
            <person name="Liu Z."/>
            <person name="Lyons E."/>
            <person name="Wicker T."/>
            <person name="Salzberg S.L."/>
            <person name="Devos K.M."/>
            <person name="Dvorak J."/>
        </authorList>
    </citation>
    <scope>NUCLEOTIDE SEQUENCE [LARGE SCALE GENOMIC DNA]</scope>
    <source>
        <strain evidence="1">cv. AL8/78</strain>
    </source>
</reference>
<reference evidence="1" key="4">
    <citation type="submission" date="2019-03" db="UniProtKB">
        <authorList>
            <consortium name="EnsemblPlants"/>
        </authorList>
    </citation>
    <scope>IDENTIFICATION</scope>
</reference>
<evidence type="ECO:0000313" key="1">
    <source>
        <dbReference type="EnsemblPlants" id="AET4Gv20197600.4"/>
    </source>
</evidence>
<keyword evidence="2" id="KW-1185">Reference proteome</keyword>
<name>A0A453HI93_AEGTS</name>
<dbReference type="EnsemblPlants" id="AET4Gv20197600.4">
    <property type="protein sequence ID" value="AET4Gv20197600.4"/>
    <property type="gene ID" value="AET4Gv20197600"/>
</dbReference>
<reference evidence="1" key="5">
    <citation type="journal article" date="2021" name="G3 (Bethesda)">
        <title>Aegilops tauschii genome assembly Aet v5.0 features greater sequence contiguity and improved annotation.</title>
        <authorList>
            <person name="Wang L."/>
            <person name="Zhu T."/>
            <person name="Rodriguez J.C."/>
            <person name="Deal K.R."/>
            <person name="Dubcovsky J."/>
            <person name="McGuire P.E."/>
            <person name="Lux T."/>
            <person name="Spannagl M."/>
            <person name="Mayer K.F.X."/>
            <person name="Baldrich P."/>
            <person name="Meyers B.C."/>
            <person name="Huo N."/>
            <person name="Gu Y.Q."/>
            <person name="Zhou H."/>
            <person name="Devos K.M."/>
            <person name="Bennetzen J.L."/>
            <person name="Unver T."/>
            <person name="Budak H."/>
            <person name="Gulick P.J."/>
            <person name="Galiba G."/>
            <person name="Kalapos B."/>
            <person name="Nelson D.R."/>
            <person name="Li P."/>
            <person name="You F.M."/>
            <person name="Luo M.C."/>
            <person name="Dvorak J."/>
        </authorList>
    </citation>
    <scope>NUCLEOTIDE SEQUENCE [LARGE SCALE GENOMIC DNA]</scope>
    <source>
        <strain evidence="1">cv. AL8/78</strain>
    </source>
</reference>
<proteinExistence type="predicted"/>
<sequence>LTSFFDCPPHFLVISFVDVLVWIPSLISPDSCNQSFSHDHFEWAYWWISPKDRDLPPKLWSFEFFPDRIEEDGLALLFGKACAGILVVFGSRNLCL</sequence>
<dbReference type="Gramene" id="AET4Gv20197600.4">
    <property type="protein sequence ID" value="AET4Gv20197600.4"/>
    <property type="gene ID" value="AET4Gv20197600"/>
</dbReference>
<evidence type="ECO:0000313" key="2">
    <source>
        <dbReference type="Proteomes" id="UP000015105"/>
    </source>
</evidence>
<dbReference type="AlphaFoldDB" id="A0A453HI93"/>
<reference evidence="2" key="1">
    <citation type="journal article" date="2014" name="Science">
        <title>Ancient hybridizations among the ancestral genomes of bread wheat.</title>
        <authorList>
            <consortium name="International Wheat Genome Sequencing Consortium,"/>
            <person name="Marcussen T."/>
            <person name="Sandve S.R."/>
            <person name="Heier L."/>
            <person name="Spannagl M."/>
            <person name="Pfeifer M."/>
            <person name="Jakobsen K.S."/>
            <person name="Wulff B.B."/>
            <person name="Steuernagel B."/>
            <person name="Mayer K.F."/>
            <person name="Olsen O.A."/>
        </authorList>
    </citation>
    <scope>NUCLEOTIDE SEQUENCE [LARGE SCALE GENOMIC DNA]</scope>
    <source>
        <strain evidence="2">cv. AL8/78</strain>
    </source>
</reference>
<organism evidence="1 2">
    <name type="scientific">Aegilops tauschii subsp. strangulata</name>
    <name type="common">Goatgrass</name>
    <dbReference type="NCBI Taxonomy" id="200361"/>
    <lineage>
        <taxon>Eukaryota</taxon>
        <taxon>Viridiplantae</taxon>
        <taxon>Streptophyta</taxon>
        <taxon>Embryophyta</taxon>
        <taxon>Tracheophyta</taxon>
        <taxon>Spermatophyta</taxon>
        <taxon>Magnoliopsida</taxon>
        <taxon>Liliopsida</taxon>
        <taxon>Poales</taxon>
        <taxon>Poaceae</taxon>
        <taxon>BOP clade</taxon>
        <taxon>Pooideae</taxon>
        <taxon>Triticodae</taxon>
        <taxon>Triticeae</taxon>
        <taxon>Triticinae</taxon>
        <taxon>Aegilops</taxon>
    </lineage>
</organism>
<accession>A0A453HI93</accession>